<dbReference type="CDD" id="cd02209">
    <property type="entry name" value="cupin_XRE_C"/>
    <property type="match status" value="1"/>
</dbReference>
<dbReference type="Proteomes" id="UP000005850">
    <property type="component" value="Chromosome"/>
</dbReference>
<dbReference type="AlphaFoldDB" id="A0A075R372"/>
<dbReference type="Gene3D" id="2.60.120.10">
    <property type="entry name" value="Jelly Rolls"/>
    <property type="match status" value="1"/>
</dbReference>
<dbReference type="PROSITE" id="PS50943">
    <property type="entry name" value="HTH_CROC1"/>
    <property type="match status" value="1"/>
</dbReference>
<name>A0A075R372_BRELA</name>
<dbReference type="GO" id="GO:0005829">
    <property type="term" value="C:cytosol"/>
    <property type="evidence" value="ECO:0007669"/>
    <property type="project" value="TreeGrafter"/>
</dbReference>
<dbReference type="RefSeq" id="WP_003336194.1">
    <property type="nucleotide sequence ID" value="NZ_CP007806.1"/>
</dbReference>
<dbReference type="Pfam" id="PF01381">
    <property type="entry name" value="HTH_3"/>
    <property type="match status" value="1"/>
</dbReference>
<accession>A0A075R372</accession>
<dbReference type="InterPro" id="IPR011051">
    <property type="entry name" value="RmlC_Cupin_sf"/>
</dbReference>
<evidence type="ECO:0000313" key="3">
    <source>
        <dbReference type="EMBL" id="AIG26982.1"/>
    </source>
</evidence>
<dbReference type="InterPro" id="IPR013096">
    <property type="entry name" value="Cupin_2"/>
</dbReference>
<dbReference type="SUPFAM" id="SSF47413">
    <property type="entry name" value="lambda repressor-like DNA-binding domains"/>
    <property type="match status" value="1"/>
</dbReference>
<dbReference type="Gene3D" id="1.10.260.40">
    <property type="entry name" value="lambda repressor-like DNA-binding domains"/>
    <property type="match status" value="1"/>
</dbReference>
<gene>
    <name evidence="3" type="primary">puuR_2</name>
    <name evidence="3" type="ORF">BRLA_c026630</name>
</gene>
<dbReference type="InterPro" id="IPR001387">
    <property type="entry name" value="Cro/C1-type_HTH"/>
</dbReference>
<dbReference type="CDD" id="cd00093">
    <property type="entry name" value="HTH_XRE"/>
    <property type="match status" value="1"/>
</dbReference>
<dbReference type="eggNOG" id="COG1396">
    <property type="taxonomic scope" value="Bacteria"/>
</dbReference>
<evidence type="ECO:0000256" key="1">
    <source>
        <dbReference type="ARBA" id="ARBA00023125"/>
    </source>
</evidence>
<dbReference type="STRING" id="1042163.BRLA_c026630"/>
<dbReference type="Pfam" id="PF07883">
    <property type="entry name" value="Cupin_2"/>
    <property type="match status" value="1"/>
</dbReference>
<keyword evidence="1" id="KW-0238">DNA-binding</keyword>
<dbReference type="GO" id="GO:0003700">
    <property type="term" value="F:DNA-binding transcription factor activity"/>
    <property type="evidence" value="ECO:0007669"/>
    <property type="project" value="TreeGrafter"/>
</dbReference>
<proteinExistence type="predicted"/>
<organism evidence="3 4">
    <name type="scientific">Brevibacillus laterosporus LMG 15441</name>
    <dbReference type="NCBI Taxonomy" id="1042163"/>
    <lineage>
        <taxon>Bacteria</taxon>
        <taxon>Bacillati</taxon>
        <taxon>Bacillota</taxon>
        <taxon>Bacilli</taxon>
        <taxon>Bacillales</taxon>
        <taxon>Paenibacillaceae</taxon>
        <taxon>Brevibacillus</taxon>
    </lineage>
</organism>
<dbReference type="PANTHER" id="PTHR46797:SF25">
    <property type="entry name" value="TRANSCRIPTIONAL REGULATOR"/>
    <property type="match status" value="1"/>
</dbReference>
<evidence type="ECO:0000259" key="2">
    <source>
        <dbReference type="PROSITE" id="PS50943"/>
    </source>
</evidence>
<protein>
    <submittedName>
        <fullName evidence="3">HTH-type transcriptional regulator PuuR</fullName>
    </submittedName>
</protein>
<dbReference type="EMBL" id="CP007806">
    <property type="protein sequence ID" value="AIG26982.1"/>
    <property type="molecule type" value="Genomic_DNA"/>
</dbReference>
<dbReference type="InterPro" id="IPR050807">
    <property type="entry name" value="TransReg_Diox_bact_type"/>
</dbReference>
<dbReference type="KEGG" id="blr:BRLA_c026630"/>
<dbReference type="InterPro" id="IPR014710">
    <property type="entry name" value="RmlC-like_jellyroll"/>
</dbReference>
<keyword evidence="4" id="KW-1185">Reference proteome</keyword>
<dbReference type="SMART" id="SM00530">
    <property type="entry name" value="HTH_XRE"/>
    <property type="match status" value="1"/>
</dbReference>
<sequence length="183" mass="20899">MESIYEKIRSIRLQKGLTLKDLSEKSGFSISFLSQVERGNSSLAITSLQKIAESLQVPITYFFESKKANKYATHVKDRHPFRIEGSPSIYTRLGGDFPERTMEPLLTILPPGQTRHVSFHHAGEEFYYVLEGTMTICVDETEYILKKGDTIHFPSTLEHTWFNPSDNEETHVLSVLTPVIFKS</sequence>
<evidence type="ECO:0000313" key="4">
    <source>
        <dbReference type="Proteomes" id="UP000005850"/>
    </source>
</evidence>
<dbReference type="eggNOG" id="COG3435">
    <property type="taxonomic scope" value="Bacteria"/>
</dbReference>
<dbReference type="PANTHER" id="PTHR46797">
    <property type="entry name" value="HTH-TYPE TRANSCRIPTIONAL REGULATOR"/>
    <property type="match status" value="1"/>
</dbReference>
<dbReference type="HOGENOM" id="CLU_085376_1_2_9"/>
<reference evidence="3 4" key="1">
    <citation type="journal article" date="2011" name="J. Bacteriol.">
        <title>Genome sequence of Brevibacillus laterosporus LMG 15441, a pathogen of invertebrates.</title>
        <authorList>
            <person name="Djukic M."/>
            <person name="Poehlein A."/>
            <person name="Thurmer A."/>
            <person name="Daniel R."/>
        </authorList>
    </citation>
    <scope>NUCLEOTIDE SEQUENCE [LARGE SCALE GENOMIC DNA]</scope>
    <source>
        <strain evidence="3 4">LMG 15441</strain>
    </source>
</reference>
<dbReference type="GO" id="GO:0003677">
    <property type="term" value="F:DNA binding"/>
    <property type="evidence" value="ECO:0007669"/>
    <property type="project" value="UniProtKB-KW"/>
</dbReference>
<feature type="domain" description="HTH cro/C1-type" evidence="2">
    <location>
        <begin position="8"/>
        <end position="62"/>
    </location>
</feature>
<dbReference type="InterPro" id="IPR010982">
    <property type="entry name" value="Lambda_DNA-bd_dom_sf"/>
</dbReference>
<dbReference type="SUPFAM" id="SSF51182">
    <property type="entry name" value="RmlC-like cupins"/>
    <property type="match status" value="1"/>
</dbReference>